<keyword evidence="4" id="KW-0255">Endonuclease</keyword>
<dbReference type="Gene3D" id="2.40.70.10">
    <property type="entry name" value="Acid Proteases"/>
    <property type="match status" value="1"/>
</dbReference>
<dbReference type="PROSITE" id="PS50994">
    <property type="entry name" value="INTEGRASE"/>
    <property type="match status" value="1"/>
</dbReference>
<feature type="domain" description="Integrase catalytic" evidence="9">
    <location>
        <begin position="873"/>
        <end position="1050"/>
    </location>
</feature>
<keyword evidence="3" id="KW-0540">Nuclease</keyword>
<evidence type="ECO:0000256" key="2">
    <source>
        <dbReference type="ARBA" id="ARBA00022695"/>
    </source>
</evidence>
<evidence type="ECO:0000313" key="11">
    <source>
        <dbReference type="RefSeq" id="XP_052740236.1"/>
    </source>
</evidence>
<keyword evidence="10" id="KW-1185">Reference proteome</keyword>
<feature type="domain" description="Reverse transcriptase" evidence="8">
    <location>
        <begin position="606"/>
        <end position="785"/>
    </location>
</feature>
<dbReference type="InterPro" id="IPR045358">
    <property type="entry name" value="Ty3_capsid"/>
</dbReference>
<dbReference type="SUPFAM" id="SSF50630">
    <property type="entry name" value="Acid proteases"/>
    <property type="match status" value="1"/>
</dbReference>
<evidence type="ECO:0000256" key="5">
    <source>
        <dbReference type="ARBA" id="ARBA00023268"/>
    </source>
</evidence>
<sequence length="1095" mass="125865">MSEDEKGEMKKTTSPVYLTEEQFNELLNRIPTSTMNKNFTRCMLRFNGERDHLKVEEFVTAVEIYKKVEKITDEDALIGFPLLLKDTASTWWTGIQAGIKTWPKAISALRSAFAPKRQPYEIYVELFADIQGYKEPIDTFLCRKRALLGMLPTKRHREEEQLDLIYGLLKVELKKEIARSDITTFAELLEKARHLESLENVTSKNPSVFNEKPATNRCLFCGRRGHKIEVCRKRSAQMTEHKQSSATILKPSNPVTEKQEPIKSAINCYGCGTPGVFRSNCEKCKLKESPPKPVSFFTIETNLEDHVKIPTIEINIYGQHGYAFIDTAARTSIASNYLYQLMLENGAKFREQVINISLADGTVKQQNLLITAVEVTLGKRTIPITLSVLPDAKDNRTLLGIDFLDSAGIILNLPQRFWTFADMPDERFDFLHLKNEKIKILKKAKKISFKEEELSEFLQWSKELHMISPIQASPSPIHDEGSPPKRPRWQLIKLDTPPRPVHPREPADQESELDPRVNYLPINPMSLYSLNLLLQPNEAQLLTNEEKTQLNSLLVEFNDIFNEKGSPTNYTEHRIETGNCQPIAVKPYRLSPARQQQLKHKLDEMISNDIIEECNSPWSAPVILVPKGQNDVRVCIDYRQLNEVTKPDRYPLPRIDDLLHQAKAMPYMSTIDLQSGYWQIKVHADDQAKTAFISKYGIYKFKRMPFGLRNAPATFQRLMDKFVHGLKAQCVLCYLDDLIIRSETFSQHLIDLNEVFAKLRDFNLRANRKKCQFGCSKIKYLGHLIVPEGIKTDMDKISAIANRPEPRNLKQLISFLQTASWYRRFIQNFAEIARPLTNLTKKKVKWQWCDDEQKSYESLKRLLTTAPILKQADYESPFTIKTDASNYAIGAALVQGEGSEEHPIQYASRLLTPAECNYTVTEKEATAQQCALTLLNEVFLRYGLPRRITSDNGTQFISAVMQQLTYCLGIQQILTPVYHPEPNIVERKNRDMKTQIAIMVQNKHIRWPETLPAIRFSMNSAYNQSTGFTAGHLTFGREMRTPYKITHNFSDIVQSEKFIPDITPYLRNLANDLDTAKANVEDMQDKNRQRANQKR</sequence>
<dbReference type="Pfam" id="PF00078">
    <property type="entry name" value="RVT_1"/>
    <property type="match status" value="1"/>
</dbReference>
<dbReference type="Gene3D" id="3.30.70.270">
    <property type="match status" value="2"/>
</dbReference>
<dbReference type="PANTHER" id="PTHR37984:SF5">
    <property type="entry name" value="PROTEIN NYNRIN-LIKE"/>
    <property type="match status" value="1"/>
</dbReference>
<dbReference type="RefSeq" id="XP_052740236.1">
    <property type="nucleotide sequence ID" value="XM_052884276.1"/>
</dbReference>
<evidence type="ECO:0000256" key="3">
    <source>
        <dbReference type="ARBA" id="ARBA00022722"/>
    </source>
</evidence>
<name>A0ABM3LMD2_BICAN</name>
<dbReference type="CDD" id="cd01647">
    <property type="entry name" value="RT_LTR"/>
    <property type="match status" value="1"/>
</dbReference>
<dbReference type="InterPro" id="IPR001584">
    <property type="entry name" value="Integrase_cat-core"/>
</dbReference>
<keyword evidence="6" id="KW-0175">Coiled coil</keyword>
<dbReference type="Gene3D" id="4.10.60.10">
    <property type="entry name" value="Zinc finger, CCHC-type"/>
    <property type="match status" value="1"/>
</dbReference>
<dbReference type="InterPro" id="IPR041577">
    <property type="entry name" value="RT_RNaseH_2"/>
</dbReference>
<keyword evidence="4" id="KW-0378">Hydrolase</keyword>
<dbReference type="Gene3D" id="3.10.10.10">
    <property type="entry name" value="HIV Type 1 Reverse Transcriptase, subunit A, domain 1"/>
    <property type="match status" value="1"/>
</dbReference>
<dbReference type="PROSITE" id="PS50878">
    <property type="entry name" value="RT_POL"/>
    <property type="match status" value="1"/>
</dbReference>
<evidence type="ECO:0000259" key="9">
    <source>
        <dbReference type="PROSITE" id="PS50994"/>
    </source>
</evidence>
<keyword evidence="5" id="KW-0511">Multifunctional enzyme</keyword>
<dbReference type="SUPFAM" id="SSF56672">
    <property type="entry name" value="DNA/RNA polymerases"/>
    <property type="match status" value="1"/>
</dbReference>
<keyword evidence="2" id="KW-0548">Nucleotidyltransferase</keyword>
<accession>A0ABM3LMD2</accession>
<dbReference type="SUPFAM" id="SSF53098">
    <property type="entry name" value="Ribonuclease H-like"/>
    <property type="match status" value="1"/>
</dbReference>
<evidence type="ECO:0000256" key="7">
    <source>
        <dbReference type="SAM" id="MobiDB-lite"/>
    </source>
</evidence>
<dbReference type="InterPro" id="IPR000477">
    <property type="entry name" value="RT_dom"/>
</dbReference>
<proteinExistence type="predicted"/>
<feature type="region of interest" description="Disordered" evidence="7">
    <location>
        <begin position="494"/>
        <end position="513"/>
    </location>
</feature>
<gene>
    <name evidence="11" type="primary">LOC112054640</name>
</gene>
<feature type="coiled-coil region" evidence="6">
    <location>
        <begin position="1066"/>
        <end position="1093"/>
    </location>
</feature>
<dbReference type="InterPro" id="IPR012337">
    <property type="entry name" value="RNaseH-like_sf"/>
</dbReference>
<evidence type="ECO:0000256" key="1">
    <source>
        <dbReference type="ARBA" id="ARBA00022679"/>
    </source>
</evidence>
<keyword evidence="1" id="KW-0808">Transferase</keyword>
<evidence type="ECO:0000313" key="10">
    <source>
        <dbReference type="Proteomes" id="UP001652582"/>
    </source>
</evidence>
<dbReference type="InterPro" id="IPR043128">
    <property type="entry name" value="Rev_trsase/Diguanyl_cyclase"/>
</dbReference>
<protein>
    <submittedName>
        <fullName evidence="11">Uncharacterized protein LOC112054640</fullName>
    </submittedName>
</protein>
<dbReference type="Proteomes" id="UP001652582">
    <property type="component" value="Chromosome 11"/>
</dbReference>
<evidence type="ECO:0000256" key="6">
    <source>
        <dbReference type="SAM" id="Coils"/>
    </source>
</evidence>
<dbReference type="Pfam" id="PF19259">
    <property type="entry name" value="Ty3_capsid"/>
    <property type="match status" value="1"/>
</dbReference>
<dbReference type="Pfam" id="PF17919">
    <property type="entry name" value="RT_RNaseH_2"/>
    <property type="match status" value="1"/>
</dbReference>
<dbReference type="InterPro" id="IPR043502">
    <property type="entry name" value="DNA/RNA_pol_sf"/>
</dbReference>
<organism evidence="10 11">
    <name type="scientific">Bicyclus anynana</name>
    <name type="common">Squinting bush brown butterfly</name>
    <dbReference type="NCBI Taxonomy" id="110368"/>
    <lineage>
        <taxon>Eukaryota</taxon>
        <taxon>Metazoa</taxon>
        <taxon>Ecdysozoa</taxon>
        <taxon>Arthropoda</taxon>
        <taxon>Hexapoda</taxon>
        <taxon>Insecta</taxon>
        <taxon>Pterygota</taxon>
        <taxon>Neoptera</taxon>
        <taxon>Endopterygota</taxon>
        <taxon>Lepidoptera</taxon>
        <taxon>Glossata</taxon>
        <taxon>Ditrysia</taxon>
        <taxon>Papilionoidea</taxon>
        <taxon>Nymphalidae</taxon>
        <taxon>Satyrinae</taxon>
        <taxon>Satyrini</taxon>
        <taxon>Mycalesina</taxon>
        <taxon>Bicyclus</taxon>
    </lineage>
</organism>
<dbReference type="GeneID" id="112054640"/>
<dbReference type="Gene3D" id="3.30.420.10">
    <property type="entry name" value="Ribonuclease H-like superfamily/Ribonuclease H"/>
    <property type="match status" value="1"/>
</dbReference>
<dbReference type="InterPro" id="IPR050951">
    <property type="entry name" value="Retrovirus_Pol_polyprotein"/>
</dbReference>
<reference evidence="11" key="1">
    <citation type="submission" date="2025-08" db="UniProtKB">
        <authorList>
            <consortium name="RefSeq"/>
        </authorList>
    </citation>
    <scope>IDENTIFICATION</scope>
</reference>
<dbReference type="InterPro" id="IPR021109">
    <property type="entry name" value="Peptidase_aspartic_dom_sf"/>
</dbReference>
<dbReference type="InterPro" id="IPR036397">
    <property type="entry name" value="RNaseH_sf"/>
</dbReference>
<evidence type="ECO:0000259" key="8">
    <source>
        <dbReference type="PROSITE" id="PS50878"/>
    </source>
</evidence>
<evidence type="ECO:0000256" key="4">
    <source>
        <dbReference type="ARBA" id="ARBA00022759"/>
    </source>
</evidence>
<dbReference type="PANTHER" id="PTHR37984">
    <property type="entry name" value="PROTEIN CBG26694"/>
    <property type="match status" value="1"/>
</dbReference>